<organism evidence="7 8">
    <name type="scientific">Actinoplanes cyaneus</name>
    <dbReference type="NCBI Taxonomy" id="52696"/>
    <lineage>
        <taxon>Bacteria</taxon>
        <taxon>Bacillati</taxon>
        <taxon>Actinomycetota</taxon>
        <taxon>Actinomycetes</taxon>
        <taxon>Micromonosporales</taxon>
        <taxon>Micromonosporaceae</taxon>
        <taxon>Actinoplanes</taxon>
    </lineage>
</organism>
<keyword evidence="1" id="KW-0596">Phosphopantetheine</keyword>
<dbReference type="Gene3D" id="3.30.70.3290">
    <property type="match status" value="1"/>
</dbReference>
<protein>
    <submittedName>
        <fullName evidence="7">Uncharacterized protein</fullName>
    </submittedName>
</protein>
<dbReference type="SUPFAM" id="SSF53901">
    <property type="entry name" value="Thiolase-like"/>
    <property type="match status" value="1"/>
</dbReference>
<dbReference type="EMBL" id="BOMH01000081">
    <property type="protein sequence ID" value="GID70752.1"/>
    <property type="molecule type" value="Genomic_DNA"/>
</dbReference>
<evidence type="ECO:0000313" key="8">
    <source>
        <dbReference type="Proteomes" id="UP000619479"/>
    </source>
</evidence>
<dbReference type="SMART" id="SM00825">
    <property type="entry name" value="PKS_KS"/>
    <property type="match status" value="1"/>
</dbReference>
<dbReference type="SMART" id="SM00823">
    <property type="entry name" value="PKS_PP"/>
    <property type="match status" value="1"/>
</dbReference>
<dbReference type="InterPro" id="IPR036736">
    <property type="entry name" value="ACP-like_sf"/>
</dbReference>
<dbReference type="InterPro" id="IPR006162">
    <property type="entry name" value="Ppantetheine_attach_site"/>
</dbReference>
<dbReference type="SUPFAM" id="SSF55048">
    <property type="entry name" value="Probable ACP-binding domain of malonyl-CoA ACP transacylase"/>
    <property type="match status" value="1"/>
</dbReference>
<dbReference type="Gene3D" id="3.40.366.10">
    <property type="entry name" value="Malonyl-Coenzyme A Acyl Carrier Protein, domain 2"/>
    <property type="match status" value="1"/>
</dbReference>
<dbReference type="InterPro" id="IPR016039">
    <property type="entry name" value="Thiolase-like"/>
</dbReference>
<feature type="domain" description="Carrier" evidence="5">
    <location>
        <begin position="900"/>
        <end position="975"/>
    </location>
</feature>
<sequence length="983" mass="101105">MNRDRALDIAVTGVAARLPGVPGLDSWFDAVRTGRLLTRRLTRDELIEAGVPAELADNPDYVPVRGVLDDADRFDHRLFGISARDAELMDPQHRLMLEVAWSALEDAGLPPQPEDDRADRDIAVYASGSGSGYLRAMLAGGPLDPLTLDQALHGTEPDFIASLVAYKLGLTGPALGVQTACSSSLVATHLAVQALLNGECRTALVVAAGIDYPQGGHLHVDGGIQSAAGACRPFDAESDGVVAGSGAVAVVLRRLADLGDAPQPYGVLIGTAVNNDGDAKAGYYAPSIVGQEAVINAALDAADVDGSSIGYLEAHATGTRIGDPIEWTAANAALTAAGAGPGQVAVGALKGSIGHLDAASGLAGLVKAMWVVRTGLVPPVPGFTRLNPLLEDAGSALRVPVSAQPWTGPLPRRAGVSSFGIGGTNAHVIVEEPPEEPVRPAPPARDRVVVLSAAEPETLDRTAERLADQLDRERPDLADVATTLLAGRAHLAERLSVVGRDSAEVAGLLRRRSAAARGRVPATGAPEVAFLLPGQGAQRPGMAAPFAAGLPGFAAELDACLGAFGPEEAGRLHEALFDPAFPADRLAATELAQPALFAVGYAAGRALTGLGVTPCALLGHSLGEIVAACLAGTLDLGDAARFVTVRGRAMQACPPGAMLAVGCDAATARELIAESGTGLELAGINGPVACTVSGTEPEVDRFRRFADGRVFLRRLRTSHAFHSMLMEPALPALTDALGTVRPRPATTPWASNLTGELVAAGDTVTTRSFVEQVRNPVRFGDALTALAARHPGCVVVEAGPGRTLSSQAEAAGLTAVPLDLPDAGDPAGRGVLTALGRLWTLGVPVPAEHLGGHDGRLIHLPGYAFSGPRLRASEAGRGPAVTTSTAAAPAAGAGPAADTAGDPDPDVLMPKLWAEVLGRPDLDDDADFFALGGDSLLITQLARRIQEELGVRVPLRDMLAGRTLGRQTALVHDALGRRRATTD</sequence>
<dbReference type="InterPro" id="IPR009081">
    <property type="entry name" value="PP-bd_ACP"/>
</dbReference>
<dbReference type="InterPro" id="IPR020806">
    <property type="entry name" value="PKS_PP-bd"/>
</dbReference>
<dbReference type="RefSeq" id="WP_203754999.1">
    <property type="nucleotide sequence ID" value="NZ_BOMH01000081.1"/>
</dbReference>
<evidence type="ECO:0000313" key="7">
    <source>
        <dbReference type="EMBL" id="GID70752.1"/>
    </source>
</evidence>
<dbReference type="PANTHER" id="PTHR43775:SF37">
    <property type="entry name" value="SI:DKEY-61P9.11"/>
    <property type="match status" value="1"/>
</dbReference>
<proteinExistence type="predicted"/>
<dbReference type="InterPro" id="IPR014030">
    <property type="entry name" value="Ketoacyl_synth_N"/>
</dbReference>
<comment type="caution">
    <text evidence="7">The sequence shown here is derived from an EMBL/GenBank/DDBJ whole genome shotgun (WGS) entry which is preliminary data.</text>
</comment>
<dbReference type="PANTHER" id="PTHR43775">
    <property type="entry name" value="FATTY ACID SYNTHASE"/>
    <property type="match status" value="1"/>
</dbReference>
<dbReference type="GO" id="GO:0004312">
    <property type="term" value="F:fatty acid synthase activity"/>
    <property type="evidence" value="ECO:0007669"/>
    <property type="project" value="TreeGrafter"/>
</dbReference>
<dbReference type="GO" id="GO:0005737">
    <property type="term" value="C:cytoplasm"/>
    <property type="evidence" value="ECO:0007669"/>
    <property type="project" value="TreeGrafter"/>
</dbReference>
<evidence type="ECO:0000256" key="4">
    <source>
        <dbReference type="SAM" id="MobiDB-lite"/>
    </source>
</evidence>
<dbReference type="Gene3D" id="1.10.1200.10">
    <property type="entry name" value="ACP-like"/>
    <property type="match status" value="1"/>
</dbReference>
<evidence type="ECO:0000259" key="5">
    <source>
        <dbReference type="PROSITE" id="PS50075"/>
    </source>
</evidence>
<dbReference type="SUPFAM" id="SSF52151">
    <property type="entry name" value="FabD/lysophospholipase-like"/>
    <property type="match status" value="1"/>
</dbReference>
<dbReference type="InterPro" id="IPR050091">
    <property type="entry name" value="PKS_NRPS_Biosynth_Enz"/>
</dbReference>
<feature type="domain" description="Ketosynthase family 3 (KS3)" evidence="6">
    <location>
        <begin position="6"/>
        <end position="432"/>
    </location>
</feature>
<dbReference type="InterPro" id="IPR020841">
    <property type="entry name" value="PKS_Beta-ketoAc_synthase_dom"/>
</dbReference>
<dbReference type="PROSITE" id="PS00012">
    <property type="entry name" value="PHOSPHOPANTETHEINE"/>
    <property type="match status" value="1"/>
</dbReference>
<dbReference type="Pfam" id="PF00698">
    <property type="entry name" value="Acyl_transf_1"/>
    <property type="match status" value="1"/>
</dbReference>
<dbReference type="Proteomes" id="UP000619479">
    <property type="component" value="Unassembled WGS sequence"/>
</dbReference>
<dbReference type="PROSITE" id="PS52004">
    <property type="entry name" value="KS3_2"/>
    <property type="match status" value="1"/>
</dbReference>
<keyword evidence="2" id="KW-0597">Phosphoprotein</keyword>
<keyword evidence="3" id="KW-0808">Transferase</keyword>
<dbReference type="Pfam" id="PF02801">
    <property type="entry name" value="Ketoacyl-synt_C"/>
    <property type="match status" value="1"/>
</dbReference>
<dbReference type="InterPro" id="IPR014031">
    <property type="entry name" value="Ketoacyl_synth_C"/>
</dbReference>
<dbReference type="InterPro" id="IPR001227">
    <property type="entry name" value="Ac_transferase_dom_sf"/>
</dbReference>
<dbReference type="InterPro" id="IPR014043">
    <property type="entry name" value="Acyl_transferase_dom"/>
</dbReference>
<dbReference type="InterPro" id="IPR016036">
    <property type="entry name" value="Malonyl_transacylase_ACP-bd"/>
</dbReference>
<dbReference type="GO" id="GO:0071770">
    <property type="term" value="P:DIM/DIP cell wall layer assembly"/>
    <property type="evidence" value="ECO:0007669"/>
    <property type="project" value="TreeGrafter"/>
</dbReference>
<dbReference type="Pfam" id="PF16197">
    <property type="entry name" value="KAsynt_C_assoc"/>
    <property type="match status" value="1"/>
</dbReference>
<dbReference type="Gene3D" id="3.40.47.10">
    <property type="match status" value="1"/>
</dbReference>
<dbReference type="GO" id="GO:0031177">
    <property type="term" value="F:phosphopantetheine binding"/>
    <property type="evidence" value="ECO:0007669"/>
    <property type="project" value="InterPro"/>
</dbReference>
<dbReference type="SUPFAM" id="SSF47336">
    <property type="entry name" value="ACP-like"/>
    <property type="match status" value="1"/>
</dbReference>
<dbReference type="Pfam" id="PF00550">
    <property type="entry name" value="PP-binding"/>
    <property type="match status" value="1"/>
</dbReference>
<evidence type="ECO:0000256" key="1">
    <source>
        <dbReference type="ARBA" id="ARBA00022450"/>
    </source>
</evidence>
<dbReference type="GO" id="GO:0006633">
    <property type="term" value="P:fatty acid biosynthetic process"/>
    <property type="evidence" value="ECO:0007669"/>
    <property type="project" value="TreeGrafter"/>
</dbReference>
<dbReference type="Pfam" id="PF00109">
    <property type="entry name" value="ketoacyl-synt"/>
    <property type="match status" value="1"/>
</dbReference>
<dbReference type="CDD" id="cd00833">
    <property type="entry name" value="PKS"/>
    <property type="match status" value="1"/>
</dbReference>
<dbReference type="InterPro" id="IPR016035">
    <property type="entry name" value="Acyl_Trfase/lysoPLipase"/>
</dbReference>
<dbReference type="AlphaFoldDB" id="A0A919IT00"/>
<feature type="region of interest" description="Disordered" evidence="4">
    <location>
        <begin position="874"/>
        <end position="904"/>
    </location>
</feature>
<dbReference type="GO" id="GO:0005886">
    <property type="term" value="C:plasma membrane"/>
    <property type="evidence" value="ECO:0007669"/>
    <property type="project" value="TreeGrafter"/>
</dbReference>
<accession>A0A919IT00</accession>
<dbReference type="InterPro" id="IPR032821">
    <property type="entry name" value="PKS_assoc"/>
</dbReference>
<evidence type="ECO:0000256" key="2">
    <source>
        <dbReference type="ARBA" id="ARBA00022553"/>
    </source>
</evidence>
<name>A0A919IT00_9ACTN</name>
<dbReference type="PROSITE" id="PS50075">
    <property type="entry name" value="CARRIER"/>
    <property type="match status" value="1"/>
</dbReference>
<evidence type="ECO:0000259" key="6">
    <source>
        <dbReference type="PROSITE" id="PS52004"/>
    </source>
</evidence>
<reference evidence="7" key="1">
    <citation type="submission" date="2021-01" db="EMBL/GenBank/DDBJ databases">
        <title>Whole genome shotgun sequence of Actinoplanes cyaneus NBRC 14990.</title>
        <authorList>
            <person name="Komaki H."/>
            <person name="Tamura T."/>
        </authorList>
    </citation>
    <scope>NUCLEOTIDE SEQUENCE</scope>
    <source>
        <strain evidence="7">NBRC 14990</strain>
    </source>
</reference>
<feature type="compositionally biased region" description="Low complexity" evidence="4">
    <location>
        <begin position="878"/>
        <end position="902"/>
    </location>
</feature>
<keyword evidence="8" id="KW-1185">Reference proteome</keyword>
<evidence type="ECO:0000256" key="3">
    <source>
        <dbReference type="ARBA" id="ARBA00022679"/>
    </source>
</evidence>
<gene>
    <name evidence="7" type="ORF">Acy02nite_86330</name>
</gene>
<dbReference type="SMART" id="SM00827">
    <property type="entry name" value="PKS_AT"/>
    <property type="match status" value="1"/>
</dbReference>